<dbReference type="InterPro" id="IPR015946">
    <property type="entry name" value="KH_dom-like_a/b"/>
</dbReference>
<keyword evidence="1 3" id="KW-0963">Cytoplasm</keyword>
<sequence>MTTHSRPERVGQEIQAAIGDLLTRGMLRDPRIGYITITGVKVSPDLRVARVFYSMMGTEQERADTQKGLEAAKGFVRREVTSVVNLRVSPEIFFSFDESVGEGDKIDRLLREVRNKEGW</sequence>
<dbReference type="InterPro" id="IPR023799">
    <property type="entry name" value="RbfA_dom_sf"/>
</dbReference>
<name>A0A0H4WX96_9BACT</name>
<keyword evidence="5" id="KW-1185">Reference proteome</keyword>
<dbReference type="PATRIC" id="fig|1297742.4.peg.4973"/>
<gene>
    <name evidence="3" type="primary">rbfA</name>
    <name evidence="4" type="ORF">A176_004928</name>
</gene>
<dbReference type="STRING" id="1297742.A176_004928"/>
<dbReference type="GO" id="GO:0043024">
    <property type="term" value="F:ribosomal small subunit binding"/>
    <property type="evidence" value="ECO:0007669"/>
    <property type="project" value="TreeGrafter"/>
</dbReference>
<dbReference type="SUPFAM" id="SSF89919">
    <property type="entry name" value="Ribosome-binding factor A, RbfA"/>
    <property type="match status" value="1"/>
</dbReference>
<dbReference type="GO" id="GO:0005829">
    <property type="term" value="C:cytosol"/>
    <property type="evidence" value="ECO:0007669"/>
    <property type="project" value="TreeGrafter"/>
</dbReference>
<evidence type="ECO:0000313" key="4">
    <source>
        <dbReference type="EMBL" id="AKQ68016.1"/>
    </source>
</evidence>
<evidence type="ECO:0000256" key="3">
    <source>
        <dbReference type="HAMAP-Rule" id="MF_00003"/>
    </source>
</evidence>
<evidence type="ECO:0000313" key="5">
    <source>
        <dbReference type="Proteomes" id="UP000009026"/>
    </source>
</evidence>
<dbReference type="eggNOG" id="COG0858">
    <property type="taxonomic scope" value="Bacteria"/>
</dbReference>
<dbReference type="NCBIfam" id="TIGR00082">
    <property type="entry name" value="rbfA"/>
    <property type="match status" value="1"/>
</dbReference>
<comment type="subcellular location">
    <subcellularLocation>
        <location evidence="3">Cytoplasm</location>
    </subcellularLocation>
</comment>
<dbReference type="InterPro" id="IPR000238">
    <property type="entry name" value="RbfA"/>
</dbReference>
<reference evidence="4 5" key="1">
    <citation type="journal article" date="2016" name="PLoS ONE">
        <title>Complete Genome Sequence and Comparative Genomics of a Novel Myxobacterium Myxococcus hansupus.</title>
        <authorList>
            <person name="Sharma G."/>
            <person name="Narwani T."/>
            <person name="Subramanian S."/>
        </authorList>
    </citation>
    <scope>NUCLEOTIDE SEQUENCE [LARGE SCALE GENOMIC DNA]</scope>
    <source>
        <strain evidence="5">mixupus</strain>
    </source>
</reference>
<comment type="similarity">
    <text evidence="3">Belongs to the RbfA family.</text>
</comment>
<dbReference type="OrthoDB" id="307788at2"/>
<dbReference type="EMBL" id="CP012109">
    <property type="protein sequence ID" value="AKQ68016.1"/>
    <property type="molecule type" value="Genomic_DNA"/>
</dbReference>
<dbReference type="InterPro" id="IPR020053">
    <property type="entry name" value="Ribosome-bd_factorA_CS"/>
</dbReference>
<dbReference type="RefSeq" id="WP_002636435.1">
    <property type="nucleotide sequence ID" value="NZ_CP012109.1"/>
</dbReference>
<dbReference type="Pfam" id="PF02033">
    <property type="entry name" value="RBFA"/>
    <property type="match status" value="1"/>
</dbReference>
<keyword evidence="2 3" id="KW-0690">Ribosome biogenesis</keyword>
<dbReference type="PROSITE" id="PS01319">
    <property type="entry name" value="RBFA"/>
    <property type="match status" value="1"/>
</dbReference>
<dbReference type="Proteomes" id="UP000009026">
    <property type="component" value="Chromosome"/>
</dbReference>
<proteinExistence type="inferred from homology"/>
<dbReference type="HAMAP" id="MF_00003">
    <property type="entry name" value="RbfA"/>
    <property type="match status" value="1"/>
</dbReference>
<evidence type="ECO:0000256" key="1">
    <source>
        <dbReference type="ARBA" id="ARBA00022490"/>
    </source>
</evidence>
<dbReference type="KEGG" id="mym:A176_004928"/>
<comment type="function">
    <text evidence="3">One of several proteins that assist in the late maturation steps of the functional core of the 30S ribosomal subunit. Associates with free 30S ribosomal subunits (but not with 30S subunits that are part of 70S ribosomes or polysomes). Required for efficient processing of 16S rRNA. May interact with the 5'-terminal helix region of 16S rRNA.</text>
</comment>
<dbReference type="AlphaFoldDB" id="A0A0H4WX96"/>
<comment type="subunit">
    <text evidence="3">Monomer. Binds 30S ribosomal subunits, but not 50S ribosomal subunits or 70S ribosomes.</text>
</comment>
<dbReference type="PANTHER" id="PTHR33515:SF1">
    <property type="entry name" value="RIBOSOME-BINDING FACTOR A, CHLOROPLASTIC-RELATED"/>
    <property type="match status" value="1"/>
</dbReference>
<dbReference type="PANTHER" id="PTHR33515">
    <property type="entry name" value="RIBOSOME-BINDING FACTOR A, CHLOROPLASTIC-RELATED"/>
    <property type="match status" value="1"/>
</dbReference>
<dbReference type="Gene3D" id="3.30.300.20">
    <property type="match status" value="1"/>
</dbReference>
<accession>A0A0H4WX96</accession>
<protein>
    <recommendedName>
        <fullName evidence="3">Ribosome-binding factor A</fullName>
    </recommendedName>
</protein>
<evidence type="ECO:0000256" key="2">
    <source>
        <dbReference type="ARBA" id="ARBA00022517"/>
    </source>
</evidence>
<organism evidence="4 5">
    <name type="scientific">Pseudomyxococcus hansupus</name>
    <dbReference type="NCBI Taxonomy" id="1297742"/>
    <lineage>
        <taxon>Bacteria</taxon>
        <taxon>Pseudomonadati</taxon>
        <taxon>Myxococcota</taxon>
        <taxon>Myxococcia</taxon>
        <taxon>Myxococcales</taxon>
        <taxon>Cystobacterineae</taxon>
        <taxon>Myxococcaceae</taxon>
        <taxon>Pseudomyxococcus</taxon>
    </lineage>
</organism>
<dbReference type="GO" id="GO:0030490">
    <property type="term" value="P:maturation of SSU-rRNA"/>
    <property type="evidence" value="ECO:0007669"/>
    <property type="project" value="UniProtKB-UniRule"/>
</dbReference>